<reference evidence="2 3" key="1">
    <citation type="submission" date="2018-02" db="EMBL/GenBank/DDBJ databases">
        <title>The genomes of Aspergillus section Nigri reveals drivers in fungal speciation.</title>
        <authorList>
            <consortium name="DOE Joint Genome Institute"/>
            <person name="Vesth T.C."/>
            <person name="Nybo J."/>
            <person name="Theobald S."/>
            <person name="Brandl J."/>
            <person name="Frisvad J.C."/>
            <person name="Nielsen K.F."/>
            <person name="Lyhne E.K."/>
            <person name="Kogle M.E."/>
            <person name="Kuo A."/>
            <person name="Riley R."/>
            <person name="Clum A."/>
            <person name="Nolan M."/>
            <person name="Lipzen A."/>
            <person name="Salamov A."/>
            <person name="Henrissat B."/>
            <person name="Wiebenga A."/>
            <person name="De vries R.P."/>
            <person name="Grigoriev I.V."/>
            <person name="Mortensen U.H."/>
            <person name="Andersen M.R."/>
            <person name="Baker S.E."/>
        </authorList>
    </citation>
    <scope>NUCLEOTIDE SEQUENCE [LARGE SCALE GENOMIC DNA]</scope>
    <source>
        <strain evidence="2 3">CBS 121057</strain>
    </source>
</reference>
<dbReference type="VEuPathDB" id="FungiDB:BO78DRAFT_133666"/>
<protein>
    <submittedName>
        <fullName evidence="2">Thiamine pyrophosphokinase-related protein</fullName>
    </submittedName>
</protein>
<keyword evidence="2" id="KW-0808">Transferase</keyword>
<dbReference type="OrthoDB" id="10261522at2759"/>
<dbReference type="PROSITE" id="PS51462">
    <property type="entry name" value="NUDIX"/>
    <property type="match status" value="1"/>
</dbReference>
<name>A0A319EUN7_ASPSB</name>
<keyword evidence="2" id="KW-0418">Kinase</keyword>
<dbReference type="AlphaFoldDB" id="A0A319EUN7"/>
<dbReference type="SUPFAM" id="SSF55811">
    <property type="entry name" value="Nudix"/>
    <property type="match status" value="1"/>
</dbReference>
<proteinExistence type="predicted"/>
<organism evidence="2 3">
    <name type="scientific">Aspergillus sclerotiicarbonarius (strain CBS 121057 / IBT 28362)</name>
    <dbReference type="NCBI Taxonomy" id="1448318"/>
    <lineage>
        <taxon>Eukaryota</taxon>
        <taxon>Fungi</taxon>
        <taxon>Dikarya</taxon>
        <taxon>Ascomycota</taxon>
        <taxon>Pezizomycotina</taxon>
        <taxon>Eurotiomycetes</taxon>
        <taxon>Eurotiomycetidae</taxon>
        <taxon>Eurotiales</taxon>
        <taxon>Aspergillaceae</taxon>
        <taxon>Aspergillus</taxon>
        <taxon>Aspergillus subgen. Circumdati</taxon>
    </lineage>
</organism>
<dbReference type="Pfam" id="PF15916">
    <property type="entry name" value="DUF4743"/>
    <property type="match status" value="1"/>
</dbReference>
<dbReference type="CDD" id="cd03676">
    <property type="entry name" value="NUDIX_Tnr3_like"/>
    <property type="match status" value="1"/>
</dbReference>
<accession>A0A319EUN7</accession>
<dbReference type="InterPro" id="IPR015797">
    <property type="entry name" value="NUDIX_hydrolase-like_dom_sf"/>
</dbReference>
<dbReference type="PANTHER" id="PTHR13622">
    <property type="entry name" value="THIAMIN PYROPHOSPHOKINASE"/>
    <property type="match status" value="1"/>
</dbReference>
<dbReference type="InterPro" id="IPR031804">
    <property type="entry name" value="DUF4743"/>
</dbReference>
<dbReference type="Pfam" id="PF00293">
    <property type="entry name" value="NUDIX"/>
    <property type="match status" value="1"/>
</dbReference>
<dbReference type="Proteomes" id="UP000248423">
    <property type="component" value="Unassembled WGS sequence"/>
</dbReference>
<dbReference type="GO" id="GO:0044715">
    <property type="term" value="F:8-oxo-dGDP phosphatase activity"/>
    <property type="evidence" value="ECO:0007669"/>
    <property type="project" value="TreeGrafter"/>
</dbReference>
<dbReference type="InterPro" id="IPR000086">
    <property type="entry name" value="NUDIX_hydrolase_dom"/>
</dbReference>
<dbReference type="Gene3D" id="3.90.79.10">
    <property type="entry name" value="Nucleoside Triphosphate Pyrophosphohydrolase"/>
    <property type="match status" value="1"/>
</dbReference>
<dbReference type="PANTHER" id="PTHR13622:SF8">
    <property type="entry name" value="THIAMIN PYROPHOSPHOKINASE 1"/>
    <property type="match status" value="1"/>
</dbReference>
<sequence length="312" mass="35182">MATYLDLIDQVDSFPILGHDESLDIYRFQVVGVSVTLGFLLRPLADVLSELPTDWEVSHRARTVILIGGTNHAERSARVAETLHYLRGRDEHFAAVLSKWRHETFPVYGPGRQVLLSFDRCASGLFGIVTYAVHALAYTMAEGDEDPMRIWVPRRSRLRPTYAGMLDSTAAGGIATGELPFETLLRECEEEAALPPGLVRQRARAVSLVSNFTVHGTGTDSLKLLQPEFHYVYDLPLPAHVMCTQNDSEVAEFHLWSVTQVKQALANREFKPNSALVMLDFFIRHGILTPDNEPEYIDIISRLHRRLDFPTR</sequence>
<feature type="domain" description="Nudix hydrolase" evidence="1">
    <location>
        <begin position="128"/>
        <end position="278"/>
    </location>
</feature>
<dbReference type="FunFam" id="3.90.79.10:FF:000019">
    <property type="entry name" value="Thiamin pyrophosphokinase, putative"/>
    <property type="match status" value="1"/>
</dbReference>
<evidence type="ECO:0000313" key="2">
    <source>
        <dbReference type="EMBL" id="PYI11408.1"/>
    </source>
</evidence>
<evidence type="ECO:0000259" key="1">
    <source>
        <dbReference type="PROSITE" id="PS51462"/>
    </source>
</evidence>
<dbReference type="STRING" id="1448318.A0A319EUN7"/>
<dbReference type="GO" id="GO:0016301">
    <property type="term" value="F:kinase activity"/>
    <property type="evidence" value="ECO:0007669"/>
    <property type="project" value="UniProtKB-KW"/>
</dbReference>
<evidence type="ECO:0000313" key="3">
    <source>
        <dbReference type="Proteomes" id="UP000248423"/>
    </source>
</evidence>
<gene>
    <name evidence="2" type="ORF">BO78DRAFT_133666</name>
</gene>
<dbReference type="EMBL" id="KZ826318">
    <property type="protein sequence ID" value="PYI11408.1"/>
    <property type="molecule type" value="Genomic_DNA"/>
</dbReference>
<keyword evidence="3" id="KW-1185">Reference proteome</keyword>